<evidence type="ECO:0000259" key="4">
    <source>
        <dbReference type="PROSITE" id="PS51071"/>
    </source>
</evidence>
<dbReference type="SUPFAM" id="SSF46689">
    <property type="entry name" value="Homeodomain-like"/>
    <property type="match status" value="1"/>
</dbReference>
<dbReference type="CDD" id="cd05013">
    <property type="entry name" value="SIS_RpiR"/>
    <property type="match status" value="1"/>
</dbReference>
<keyword evidence="2" id="KW-0238">DNA-binding</keyword>
<dbReference type="InterPro" id="IPR001347">
    <property type="entry name" value="SIS_dom"/>
</dbReference>
<dbReference type="Pfam" id="PF01380">
    <property type="entry name" value="SIS"/>
    <property type="match status" value="1"/>
</dbReference>
<dbReference type="EMBL" id="FOOY01000019">
    <property type="protein sequence ID" value="SFG73677.1"/>
    <property type="molecule type" value="Genomic_DNA"/>
</dbReference>
<dbReference type="InterPro" id="IPR047640">
    <property type="entry name" value="RpiR-like"/>
</dbReference>
<keyword evidence="3" id="KW-0804">Transcription</keyword>
<dbReference type="Pfam" id="PF01418">
    <property type="entry name" value="HTH_6"/>
    <property type="match status" value="1"/>
</dbReference>
<dbReference type="InterPro" id="IPR009057">
    <property type="entry name" value="Homeodomain-like_sf"/>
</dbReference>
<dbReference type="PANTHER" id="PTHR30514">
    <property type="entry name" value="GLUCOKINASE"/>
    <property type="match status" value="1"/>
</dbReference>
<feature type="domain" description="HTH rpiR-type" evidence="4">
    <location>
        <begin position="7"/>
        <end position="82"/>
    </location>
</feature>
<dbReference type="Gene3D" id="3.40.50.10490">
    <property type="entry name" value="Glucose-6-phosphate isomerase like protein, domain 1"/>
    <property type="match status" value="1"/>
</dbReference>
<evidence type="ECO:0000313" key="7">
    <source>
        <dbReference type="Proteomes" id="UP000198752"/>
    </source>
</evidence>
<accession>A0A1I2UDG0</accession>
<dbReference type="STRING" id="269670.SAMN02982927_02613"/>
<evidence type="ECO:0000313" key="6">
    <source>
        <dbReference type="EMBL" id="SFG73677.1"/>
    </source>
</evidence>
<dbReference type="GO" id="GO:0003677">
    <property type="term" value="F:DNA binding"/>
    <property type="evidence" value="ECO:0007669"/>
    <property type="project" value="UniProtKB-KW"/>
</dbReference>
<evidence type="ECO:0000256" key="1">
    <source>
        <dbReference type="ARBA" id="ARBA00023015"/>
    </source>
</evidence>
<name>A0A1I2UDG0_9BACL</name>
<dbReference type="Gene3D" id="1.10.10.10">
    <property type="entry name" value="Winged helix-like DNA-binding domain superfamily/Winged helix DNA-binding domain"/>
    <property type="match status" value="1"/>
</dbReference>
<dbReference type="GO" id="GO:0097367">
    <property type="term" value="F:carbohydrate derivative binding"/>
    <property type="evidence" value="ECO:0007669"/>
    <property type="project" value="InterPro"/>
</dbReference>
<dbReference type="SUPFAM" id="SSF53697">
    <property type="entry name" value="SIS domain"/>
    <property type="match status" value="1"/>
</dbReference>
<sequence>MEMSIIQDFYTQITNHYDSLSSTEQIVIDFVMKYGDIEHLKLKDIEDELFVSSTTIIRASKKLGYQSFTQLKYALIQTKNSELSADPPPGVSGYKEIIERVTHDFSKTIQLLSEQKVTAFAEEVRQARRIFCIGSGSSVGVISDFNRRLKLLDLWSNDYYEFYAIERIPDIATSEDVIVVFSLGGKSQAINQILLKAKTSGTRIISITSMSVNPLSKISDVNLFTYLSPSPRKKIRSRLMLSVAADVVFEHLLLSLRH</sequence>
<dbReference type="PROSITE" id="PS51071">
    <property type="entry name" value="HTH_RPIR"/>
    <property type="match status" value="1"/>
</dbReference>
<dbReference type="PANTHER" id="PTHR30514:SF21">
    <property type="entry name" value="RPIR-FAMILY TRANSCRIPTIONAL REGULATOR"/>
    <property type="match status" value="1"/>
</dbReference>
<gene>
    <name evidence="6" type="ORF">SAMN02982927_02613</name>
</gene>
<dbReference type="Proteomes" id="UP000198752">
    <property type="component" value="Unassembled WGS sequence"/>
</dbReference>
<evidence type="ECO:0000256" key="3">
    <source>
        <dbReference type="ARBA" id="ARBA00023163"/>
    </source>
</evidence>
<reference evidence="7" key="1">
    <citation type="submission" date="2016-10" db="EMBL/GenBank/DDBJ databases">
        <authorList>
            <person name="Varghese N."/>
            <person name="Submissions S."/>
        </authorList>
    </citation>
    <scope>NUCLEOTIDE SEQUENCE [LARGE SCALE GENOMIC DNA]</scope>
    <source>
        <strain evidence="7">ATCC 700379</strain>
    </source>
</reference>
<dbReference type="InterPro" id="IPR000281">
    <property type="entry name" value="HTH_RpiR"/>
</dbReference>
<dbReference type="AlphaFoldDB" id="A0A1I2UDG0"/>
<dbReference type="PROSITE" id="PS51464">
    <property type="entry name" value="SIS"/>
    <property type="match status" value="1"/>
</dbReference>
<protein>
    <submittedName>
        <fullName evidence="6">Transcriptional regulator, RpiR family</fullName>
    </submittedName>
</protein>
<evidence type="ECO:0000259" key="5">
    <source>
        <dbReference type="PROSITE" id="PS51464"/>
    </source>
</evidence>
<dbReference type="GO" id="GO:0003700">
    <property type="term" value="F:DNA-binding transcription factor activity"/>
    <property type="evidence" value="ECO:0007669"/>
    <property type="project" value="InterPro"/>
</dbReference>
<evidence type="ECO:0000256" key="2">
    <source>
        <dbReference type="ARBA" id="ARBA00023125"/>
    </source>
</evidence>
<proteinExistence type="predicted"/>
<feature type="domain" description="SIS" evidence="5">
    <location>
        <begin position="120"/>
        <end position="258"/>
    </location>
</feature>
<organism evidence="6 7">
    <name type="scientific">Sporolactobacillus nakayamae</name>
    <dbReference type="NCBI Taxonomy" id="269670"/>
    <lineage>
        <taxon>Bacteria</taxon>
        <taxon>Bacillati</taxon>
        <taxon>Bacillota</taxon>
        <taxon>Bacilli</taxon>
        <taxon>Bacillales</taxon>
        <taxon>Sporolactobacillaceae</taxon>
        <taxon>Sporolactobacillus</taxon>
    </lineage>
</organism>
<dbReference type="InterPro" id="IPR036388">
    <property type="entry name" value="WH-like_DNA-bd_sf"/>
</dbReference>
<keyword evidence="1" id="KW-0805">Transcription regulation</keyword>
<dbReference type="InterPro" id="IPR035472">
    <property type="entry name" value="RpiR-like_SIS"/>
</dbReference>
<keyword evidence="7" id="KW-1185">Reference proteome</keyword>
<dbReference type="InterPro" id="IPR046348">
    <property type="entry name" value="SIS_dom_sf"/>
</dbReference>
<dbReference type="GO" id="GO:1901135">
    <property type="term" value="P:carbohydrate derivative metabolic process"/>
    <property type="evidence" value="ECO:0007669"/>
    <property type="project" value="InterPro"/>
</dbReference>